<dbReference type="RefSeq" id="WP_188176626.1">
    <property type="nucleotide sequence ID" value="NZ_JACVVD010000008.1"/>
</dbReference>
<keyword evidence="1" id="KW-1133">Transmembrane helix</keyword>
<comment type="caution">
    <text evidence="2">The sequence shown here is derived from an EMBL/GenBank/DDBJ whole genome shotgun (WGS) entry which is preliminary data.</text>
</comment>
<dbReference type="Proteomes" id="UP000650466">
    <property type="component" value="Unassembled WGS sequence"/>
</dbReference>
<keyword evidence="1" id="KW-0472">Membrane</keyword>
<keyword evidence="1" id="KW-0812">Transmembrane</keyword>
<dbReference type="EMBL" id="JACVVD010000008">
    <property type="protein sequence ID" value="MBD0382852.1"/>
    <property type="molecule type" value="Genomic_DNA"/>
</dbReference>
<proteinExistence type="predicted"/>
<protein>
    <submittedName>
        <fullName evidence="2">Uncharacterized protein</fullName>
    </submittedName>
</protein>
<sequence>MFKKKTFVFYVSTITTIPLILVMYYLFQHAPDPLSSAPPGIFTLDDLSFVETKTGKRLFLDMTKDEIQLFGNAVENAKAQKFEYRYYNNSNHNRVGYITILPKGKNYATARGIRIEDNKNKVIERYGPFTFSTEIFSGYAFIKNEEEITFLPNSEAIANVTNESSIHTLLFHWTIEEKPKVYKITVENYADGNKDPKAEGMKRVRESVTNIPETGEGVVALYNKYLEQAIAGHIQFENYQIGYTRYRELDDLSLQMIRNLANGLMAKSDSLYPAGFKQNWIDFMEEGYQLIDHRSKNKRNADKEINHGITVNLKEYRDRMVDLAGKFNYSISPDSLINIQVQIK</sequence>
<accession>A0A926KSS2</accession>
<evidence type="ECO:0000313" key="3">
    <source>
        <dbReference type="Proteomes" id="UP000650466"/>
    </source>
</evidence>
<organism evidence="2 3">
    <name type="scientific">Paenibacillus sedimenti</name>
    <dbReference type="NCBI Taxonomy" id="2770274"/>
    <lineage>
        <taxon>Bacteria</taxon>
        <taxon>Bacillati</taxon>
        <taxon>Bacillota</taxon>
        <taxon>Bacilli</taxon>
        <taxon>Bacillales</taxon>
        <taxon>Paenibacillaceae</taxon>
        <taxon>Paenibacillus</taxon>
    </lineage>
</organism>
<evidence type="ECO:0000256" key="1">
    <source>
        <dbReference type="SAM" id="Phobius"/>
    </source>
</evidence>
<gene>
    <name evidence="2" type="ORF">ICC18_22290</name>
</gene>
<dbReference type="AlphaFoldDB" id="A0A926KSS2"/>
<reference evidence="2" key="1">
    <citation type="submission" date="2020-09" db="EMBL/GenBank/DDBJ databases">
        <title>Draft Genome Sequence of Paenibacillus sp. WST5.</title>
        <authorList>
            <person name="Bao Z."/>
        </authorList>
    </citation>
    <scope>NUCLEOTIDE SEQUENCE</scope>
    <source>
        <strain evidence="2">WST5</strain>
    </source>
</reference>
<feature type="transmembrane region" description="Helical" evidence="1">
    <location>
        <begin position="7"/>
        <end position="27"/>
    </location>
</feature>
<evidence type="ECO:0000313" key="2">
    <source>
        <dbReference type="EMBL" id="MBD0382852.1"/>
    </source>
</evidence>
<keyword evidence="3" id="KW-1185">Reference proteome</keyword>
<name>A0A926KSS2_9BACL</name>